<dbReference type="NCBIfam" id="TIGR00715">
    <property type="entry name" value="precor6x_red"/>
    <property type="match status" value="1"/>
</dbReference>
<organism evidence="5 6">
    <name type="scientific">Pseudofrankia asymbiotica</name>
    <dbReference type="NCBI Taxonomy" id="1834516"/>
    <lineage>
        <taxon>Bacteria</taxon>
        <taxon>Bacillati</taxon>
        <taxon>Actinomycetota</taxon>
        <taxon>Actinomycetes</taxon>
        <taxon>Frankiales</taxon>
        <taxon>Frankiaceae</taxon>
        <taxon>Pseudofrankia</taxon>
    </lineage>
</organism>
<sequence length="280" mass="29095">MRVLILGGTREARDLAAALVGEPGHTVTTSLAGRVRDPALPAGETVIGGFGGVAGLRAFLRAREIDVVVDATHPFAATMSVHAVAACAADGAGGERSAEGAAVPLLRLARPGWTRRPGDDWHRVPDLAAAGERARALCPPGSAVLVTTGRRQLAPFAADPDRHYVIRAVDPPTDLLPPRHTVLLDRGPYTVDGETRLLRDHRIRVLVTKDSGGGLTAAKLDAARALGLPVVMVDRPPVTGPVPPTWPDVAGILEALRGLAPGPRADRPDDQAPGAPVCST</sequence>
<dbReference type="GO" id="GO:0009236">
    <property type="term" value="P:cobalamin biosynthetic process"/>
    <property type="evidence" value="ECO:0007669"/>
    <property type="project" value="UniProtKB-UniPathway"/>
</dbReference>
<feature type="region of interest" description="Disordered" evidence="4">
    <location>
        <begin position="259"/>
        <end position="280"/>
    </location>
</feature>
<dbReference type="PANTHER" id="PTHR36925:SF1">
    <property type="entry name" value="COBALT-PRECORRIN-6A REDUCTASE"/>
    <property type="match status" value="1"/>
</dbReference>
<dbReference type="STRING" id="1834516.BL253_09740"/>
<keyword evidence="6" id="KW-1185">Reference proteome</keyword>
<evidence type="ECO:0000313" key="6">
    <source>
        <dbReference type="Proteomes" id="UP000188929"/>
    </source>
</evidence>
<dbReference type="GO" id="GO:0016994">
    <property type="term" value="F:precorrin-6A reductase activity"/>
    <property type="evidence" value="ECO:0007669"/>
    <property type="project" value="InterPro"/>
</dbReference>
<gene>
    <name evidence="5" type="ORF">BL253_09740</name>
</gene>
<keyword evidence="2" id="KW-0169">Cobalamin biosynthesis</keyword>
<dbReference type="PANTHER" id="PTHR36925">
    <property type="entry name" value="COBALT-PRECORRIN-6A REDUCTASE"/>
    <property type="match status" value="1"/>
</dbReference>
<evidence type="ECO:0000256" key="4">
    <source>
        <dbReference type="SAM" id="MobiDB-lite"/>
    </source>
</evidence>
<dbReference type="PROSITE" id="PS51014">
    <property type="entry name" value="COBK_CBIJ"/>
    <property type="match status" value="1"/>
</dbReference>
<name>A0A1V2IFC4_9ACTN</name>
<evidence type="ECO:0000256" key="1">
    <source>
        <dbReference type="ARBA" id="ARBA00004953"/>
    </source>
</evidence>
<reference evidence="6" key="1">
    <citation type="submission" date="2016-10" db="EMBL/GenBank/DDBJ databases">
        <title>Frankia sp. NRRL B-16386 Genome sequencing.</title>
        <authorList>
            <person name="Ghodhbane-Gtari F."/>
            <person name="Swanson E."/>
            <person name="Gueddou A."/>
            <person name="Hezbri K."/>
            <person name="Ktari K."/>
            <person name="Nouioui I."/>
            <person name="Morris K."/>
            <person name="Simpson S."/>
            <person name="Abebe-Akele F."/>
            <person name="Thomas K."/>
            <person name="Gtari M."/>
            <person name="Tisa L.S."/>
        </authorList>
    </citation>
    <scope>NUCLEOTIDE SEQUENCE [LARGE SCALE GENOMIC DNA]</scope>
    <source>
        <strain evidence="6">NRRL B-16386</strain>
    </source>
</reference>
<dbReference type="AlphaFoldDB" id="A0A1V2IFC4"/>
<comment type="pathway">
    <text evidence="1">Cofactor biosynthesis; adenosylcobalamin biosynthesis.</text>
</comment>
<proteinExistence type="predicted"/>
<comment type="caution">
    <text evidence="5">The sequence shown here is derived from an EMBL/GenBank/DDBJ whole genome shotgun (WGS) entry which is preliminary data.</text>
</comment>
<keyword evidence="3" id="KW-0560">Oxidoreductase</keyword>
<accession>A0A1V2IFC4</accession>
<dbReference type="UniPathway" id="UPA00148"/>
<dbReference type="NCBIfam" id="NF005968">
    <property type="entry name" value="PRK08057.1-2"/>
    <property type="match status" value="1"/>
</dbReference>
<dbReference type="Proteomes" id="UP000188929">
    <property type="component" value="Unassembled WGS sequence"/>
</dbReference>
<dbReference type="InterPro" id="IPR003723">
    <property type="entry name" value="Precorrin-6x_reduct"/>
</dbReference>
<dbReference type="EMBL" id="MOMC01000017">
    <property type="protein sequence ID" value="ONH31166.1"/>
    <property type="molecule type" value="Genomic_DNA"/>
</dbReference>
<dbReference type="RefSeq" id="WP_076815704.1">
    <property type="nucleotide sequence ID" value="NZ_MOMC01000017.1"/>
</dbReference>
<evidence type="ECO:0000256" key="2">
    <source>
        <dbReference type="ARBA" id="ARBA00022573"/>
    </source>
</evidence>
<protein>
    <submittedName>
        <fullName evidence="5">Precorrin-6A reductase</fullName>
    </submittedName>
</protein>
<evidence type="ECO:0000313" key="5">
    <source>
        <dbReference type="EMBL" id="ONH31166.1"/>
    </source>
</evidence>
<dbReference type="Pfam" id="PF02571">
    <property type="entry name" value="CbiJ"/>
    <property type="match status" value="1"/>
</dbReference>
<evidence type="ECO:0000256" key="3">
    <source>
        <dbReference type="ARBA" id="ARBA00023002"/>
    </source>
</evidence>
<dbReference type="OrthoDB" id="5183775at2"/>